<comment type="caution">
    <text evidence="4">The sequence shown here is derived from an EMBL/GenBank/DDBJ whole genome shotgun (WGS) entry which is preliminary data.</text>
</comment>
<dbReference type="PANTHER" id="PTHR47990">
    <property type="entry name" value="2-OXOGLUTARATE (2OG) AND FE(II)-DEPENDENT OXYGENASE SUPERFAMILY PROTEIN-RELATED"/>
    <property type="match status" value="1"/>
</dbReference>
<feature type="domain" description="Fe2OG dioxygenase" evidence="3">
    <location>
        <begin position="184"/>
        <end position="287"/>
    </location>
</feature>
<sequence>MDLGCEPLDSKYCTLRTIKACDLEDQSAEAKVEVVEAAVKDGIFYLDFSNDTDLRDCLSDIEELMRTLFGLNLAEKERFDIDRFDPLKLNGYKPIGRNLGGISGRRDGFESYAVAQKDLLRDQSTVPQHHEIDLRMRSLRTVVRRCLSLASLIFDVLAEDWPTPAQTTLKEMHGLCPSAEKDLSMNIVRLLRYAPDAEVATHVPQAPHTDMGSLTFLFASTPGLQIRPQGAESWQYVLPRAGMAMVNVGEALSLLSGQRFHSVLHRVASLPGRGMVERYSLAFLLRPERTAIMRPIQGFPSREEAGTCEEWVMSKFKALRSRGDGKADSVVTVQTRRSSE</sequence>
<gene>
    <name evidence="4" type="ORF">CBER1_09247</name>
</gene>
<dbReference type="Gene3D" id="2.60.120.330">
    <property type="entry name" value="B-lactam Antibiotic, Isopenicillin N Synthase, Chain"/>
    <property type="match status" value="1"/>
</dbReference>
<dbReference type="Pfam" id="PF03171">
    <property type="entry name" value="2OG-FeII_Oxy"/>
    <property type="match status" value="1"/>
</dbReference>
<dbReference type="SUPFAM" id="SSF51197">
    <property type="entry name" value="Clavaminate synthase-like"/>
    <property type="match status" value="1"/>
</dbReference>
<evidence type="ECO:0000259" key="3">
    <source>
        <dbReference type="PROSITE" id="PS51471"/>
    </source>
</evidence>
<dbReference type="GO" id="GO:0016491">
    <property type="term" value="F:oxidoreductase activity"/>
    <property type="evidence" value="ECO:0007669"/>
    <property type="project" value="UniProtKB-KW"/>
</dbReference>
<dbReference type="Proteomes" id="UP000237631">
    <property type="component" value="Unassembled WGS sequence"/>
</dbReference>
<dbReference type="InterPro" id="IPR044861">
    <property type="entry name" value="IPNS-like_FE2OG_OXY"/>
</dbReference>
<dbReference type="EMBL" id="PNEN01001707">
    <property type="protein sequence ID" value="PPJ52315.1"/>
    <property type="molecule type" value="Genomic_DNA"/>
</dbReference>
<dbReference type="OrthoDB" id="288590at2759"/>
<organism evidence="4 5">
    <name type="scientific">Cercospora berteroae</name>
    <dbReference type="NCBI Taxonomy" id="357750"/>
    <lineage>
        <taxon>Eukaryota</taxon>
        <taxon>Fungi</taxon>
        <taxon>Dikarya</taxon>
        <taxon>Ascomycota</taxon>
        <taxon>Pezizomycotina</taxon>
        <taxon>Dothideomycetes</taxon>
        <taxon>Dothideomycetidae</taxon>
        <taxon>Mycosphaerellales</taxon>
        <taxon>Mycosphaerellaceae</taxon>
        <taxon>Cercospora</taxon>
    </lineage>
</organism>
<keyword evidence="2" id="KW-0560">Oxidoreductase</keyword>
<dbReference type="InterPro" id="IPR005123">
    <property type="entry name" value="Oxoglu/Fe-dep_dioxygenase_dom"/>
</dbReference>
<evidence type="ECO:0000313" key="5">
    <source>
        <dbReference type="Proteomes" id="UP000237631"/>
    </source>
</evidence>
<dbReference type="AlphaFoldDB" id="A0A2S6BXU7"/>
<dbReference type="InterPro" id="IPR050231">
    <property type="entry name" value="Iron_ascorbate_oxido_reductase"/>
</dbReference>
<keyword evidence="2" id="KW-0408">Iron</keyword>
<comment type="similarity">
    <text evidence="1 2">Belongs to the iron/ascorbate-dependent oxidoreductase family.</text>
</comment>
<dbReference type="GO" id="GO:0046872">
    <property type="term" value="F:metal ion binding"/>
    <property type="evidence" value="ECO:0007669"/>
    <property type="project" value="UniProtKB-KW"/>
</dbReference>
<dbReference type="PROSITE" id="PS51471">
    <property type="entry name" value="FE2OG_OXY"/>
    <property type="match status" value="1"/>
</dbReference>
<name>A0A2S6BXU7_9PEZI</name>
<evidence type="ECO:0000313" key="4">
    <source>
        <dbReference type="EMBL" id="PPJ52315.1"/>
    </source>
</evidence>
<protein>
    <recommendedName>
        <fullName evidence="3">Fe2OG dioxygenase domain-containing protein</fullName>
    </recommendedName>
</protein>
<dbReference type="InterPro" id="IPR027443">
    <property type="entry name" value="IPNS-like_sf"/>
</dbReference>
<evidence type="ECO:0000256" key="2">
    <source>
        <dbReference type="RuleBase" id="RU003682"/>
    </source>
</evidence>
<accession>A0A2S6BXU7</accession>
<dbReference type="STRING" id="357750.A0A2S6BXU7"/>
<evidence type="ECO:0000256" key="1">
    <source>
        <dbReference type="ARBA" id="ARBA00008056"/>
    </source>
</evidence>
<keyword evidence="2" id="KW-0479">Metal-binding</keyword>
<keyword evidence="5" id="KW-1185">Reference proteome</keyword>
<reference evidence="5" key="1">
    <citation type="journal article" date="2017" name="bioRxiv">
        <title>Conservation of a gene cluster reveals novel cercosporin biosynthetic mechanisms and extends production to the genus Colletotrichum.</title>
        <authorList>
            <person name="de Jonge R."/>
            <person name="Ebert M.K."/>
            <person name="Huitt-Roehl C.R."/>
            <person name="Pal P."/>
            <person name="Suttle J.C."/>
            <person name="Spanner R.E."/>
            <person name="Neubauer J.D."/>
            <person name="Jurick W.M.II."/>
            <person name="Stott K.A."/>
            <person name="Secor G.A."/>
            <person name="Thomma B.P.H.J."/>
            <person name="Van de Peer Y."/>
            <person name="Townsend C.A."/>
            <person name="Bolton M.D."/>
        </authorList>
    </citation>
    <scope>NUCLEOTIDE SEQUENCE [LARGE SCALE GENOMIC DNA]</scope>
    <source>
        <strain evidence="5">CBS538.71</strain>
    </source>
</reference>
<proteinExistence type="inferred from homology"/>